<dbReference type="OrthoDB" id="420884at2759"/>
<evidence type="ECO:0000313" key="12">
    <source>
        <dbReference type="EMBL" id="EPQ28305.1"/>
    </source>
</evidence>
<dbReference type="GO" id="GO:0005737">
    <property type="term" value="C:cytoplasm"/>
    <property type="evidence" value="ECO:0007669"/>
    <property type="project" value="TreeGrafter"/>
</dbReference>
<dbReference type="Pfam" id="PF07817">
    <property type="entry name" value="GLE1"/>
    <property type="match status" value="1"/>
</dbReference>
<dbReference type="GO" id="GO:0031369">
    <property type="term" value="F:translation initiation factor binding"/>
    <property type="evidence" value="ECO:0007669"/>
    <property type="project" value="TreeGrafter"/>
</dbReference>
<feature type="compositionally biased region" description="Low complexity" evidence="11">
    <location>
        <begin position="119"/>
        <end position="129"/>
    </location>
</feature>
<feature type="compositionally biased region" description="Polar residues" evidence="11">
    <location>
        <begin position="22"/>
        <end position="34"/>
    </location>
</feature>
<evidence type="ECO:0000256" key="1">
    <source>
        <dbReference type="ARBA" id="ARBA00004567"/>
    </source>
</evidence>
<keyword evidence="5" id="KW-0653">Protein transport</keyword>
<dbReference type="GeneID" id="19318239"/>
<dbReference type="AlphaFoldDB" id="A0A061H8G1"/>
<dbReference type="EMBL" id="KE361635">
    <property type="protein sequence ID" value="EPQ28305.1"/>
    <property type="molecule type" value="Genomic_DNA"/>
</dbReference>
<dbReference type="RefSeq" id="XP_007879847.1">
    <property type="nucleotide sequence ID" value="XM_007881656.1"/>
</dbReference>
<feature type="region of interest" description="Disordered" evidence="11">
    <location>
        <begin position="262"/>
        <end position="300"/>
    </location>
</feature>
<dbReference type="GO" id="GO:0005543">
    <property type="term" value="F:phospholipid binding"/>
    <property type="evidence" value="ECO:0007669"/>
    <property type="project" value="TreeGrafter"/>
</dbReference>
<evidence type="ECO:0000256" key="9">
    <source>
        <dbReference type="ARBA" id="ARBA00026227"/>
    </source>
</evidence>
<protein>
    <recommendedName>
        <fullName evidence="9">mRNA export factor GLE1</fullName>
    </recommendedName>
    <alternativeName>
        <fullName evidence="10">Nucleoporin GLE1</fullName>
    </alternativeName>
</protein>
<evidence type="ECO:0000256" key="3">
    <source>
        <dbReference type="ARBA" id="ARBA00022448"/>
    </source>
</evidence>
<keyword evidence="3" id="KW-0813">Transport</keyword>
<keyword evidence="6" id="KW-0811">Translocation</keyword>
<keyword evidence="4" id="KW-0509">mRNA transport</keyword>
<evidence type="ECO:0000256" key="2">
    <source>
        <dbReference type="ARBA" id="ARBA00011056"/>
    </source>
</evidence>
<feature type="compositionally biased region" description="Low complexity" evidence="11">
    <location>
        <begin position="167"/>
        <end position="178"/>
    </location>
</feature>
<feature type="region of interest" description="Disordered" evidence="11">
    <location>
        <begin position="368"/>
        <end position="426"/>
    </location>
</feature>
<dbReference type="InterPro" id="IPR038506">
    <property type="entry name" value="GLE1-like_sf"/>
</dbReference>
<dbReference type="KEGG" id="pfp:PFL1_04132"/>
<sequence>MRFGIETSSSSSELSADEGRRSATSLASPATPTPSKGILRKVGSPHLRTPASTPRPPARFDGVSPSGPAEAPSHSQARPTSASSRSNTPSAASRRRAESPYVQVGLQDPANPRPHAGPSRRASAATTAAPLPPWLRPDQHLRSLTGVPNDDSLGSSDDDEYGEDSSSDASSSSLTSGSPKEAPSDSEEDEWPVEPGRLGTGIAGTTRAARASHARRKRDLARRLRLASVADDWEDWDRLSRESALSRATSTYVHRLRSYTAPFDDRTSTSNGSPLQQQRAKAAVDKASLPHTGATSSADADLDEVRKLLSTLSVRREDEERREKEAFEARNRLLWQGIDASILAAEKEAQESAAAEAQRLAAARKAQEEAERRAREERESEQRRIEAENKARDEEAAKRKVEEEERQKAEAEARQRSEKEKAMGGVGDEVRRGADKEYEAWMAKIGHIKQNILPTISRNPELRKQCFAAKRQITPKVGQLTNSREEITRITNAIGAVLSSAKAASPTGEIYTWILNHLSKCLIRQAEQETAAKQDTAYPLARVVVWLLLQGHTELGEVLMARLAKKCCWCLAVWPGKRKDQDDESYRKALGYRSNDESSENYSNRMAGIFAFYIAILQTKPTTPPSAPAGTMPDLSLVPEYLRSKTLWTWSVRTLASASPILSHPLLPSLWSTYLEVGGNRALALYGKQMGKVWRLMLDEGVRGKKAGFVQKGEEEGYVKASIVRLELLLEGWEKQGRIVDATRGVEMDLP</sequence>
<keyword evidence="7" id="KW-0906">Nuclear pore complex</keyword>
<dbReference type="GO" id="GO:0000822">
    <property type="term" value="F:inositol hexakisphosphate binding"/>
    <property type="evidence" value="ECO:0007669"/>
    <property type="project" value="TreeGrafter"/>
</dbReference>
<proteinExistence type="inferred from homology"/>
<comment type="subcellular location">
    <subcellularLocation>
        <location evidence="1">Nucleus</location>
        <location evidence="1">Nuclear pore complex</location>
    </subcellularLocation>
</comment>
<evidence type="ECO:0000313" key="13">
    <source>
        <dbReference type="Proteomes" id="UP000053664"/>
    </source>
</evidence>
<evidence type="ECO:0000256" key="11">
    <source>
        <dbReference type="SAM" id="MobiDB-lite"/>
    </source>
</evidence>
<evidence type="ECO:0000256" key="8">
    <source>
        <dbReference type="ARBA" id="ARBA00023242"/>
    </source>
</evidence>
<dbReference type="PANTHER" id="PTHR12960:SF0">
    <property type="entry name" value="MRNA EXPORT FACTOR GLE1"/>
    <property type="match status" value="1"/>
</dbReference>
<feature type="compositionally biased region" description="Polar residues" evidence="11">
    <location>
        <begin position="268"/>
        <end position="279"/>
    </location>
</feature>
<dbReference type="GO" id="GO:0016973">
    <property type="term" value="P:poly(A)+ mRNA export from nucleus"/>
    <property type="evidence" value="ECO:0007669"/>
    <property type="project" value="InterPro"/>
</dbReference>
<dbReference type="InterPro" id="IPR012476">
    <property type="entry name" value="GLE1"/>
</dbReference>
<evidence type="ECO:0000256" key="6">
    <source>
        <dbReference type="ARBA" id="ARBA00023010"/>
    </source>
</evidence>
<keyword evidence="8" id="KW-0539">Nucleus</keyword>
<dbReference type="HOGENOM" id="CLU_011718_1_0_1"/>
<feature type="compositionally biased region" description="Basic residues" evidence="11">
    <location>
        <begin position="210"/>
        <end position="220"/>
    </location>
</feature>
<dbReference type="eggNOG" id="KOG2412">
    <property type="taxonomic scope" value="Eukaryota"/>
</dbReference>
<reference evidence="12 13" key="1">
    <citation type="journal article" date="2013" name="Plant Cell">
        <title>The transition from a phytopathogenic smut ancestor to an anamorphic biocontrol agent deciphered by comparative whole-genome analysis.</title>
        <authorList>
            <person name="Lefebvre F."/>
            <person name="Joly D.L."/>
            <person name="Labbe C."/>
            <person name="Teichmann B."/>
            <person name="Linning R."/>
            <person name="Belzile F."/>
            <person name="Bakkeren G."/>
            <person name="Belanger R.R."/>
        </authorList>
    </citation>
    <scope>NUCLEOTIDE SEQUENCE [LARGE SCALE GENOMIC DNA]</scope>
    <source>
        <strain evidence="12 13">PF-1</strain>
    </source>
</reference>
<dbReference type="PANTHER" id="PTHR12960">
    <property type="entry name" value="GLE-1-RELATED"/>
    <property type="match status" value="1"/>
</dbReference>
<evidence type="ECO:0000256" key="5">
    <source>
        <dbReference type="ARBA" id="ARBA00022927"/>
    </source>
</evidence>
<dbReference type="GO" id="GO:0015031">
    <property type="term" value="P:protein transport"/>
    <property type="evidence" value="ECO:0007669"/>
    <property type="project" value="UniProtKB-KW"/>
</dbReference>
<dbReference type="Proteomes" id="UP000053664">
    <property type="component" value="Unassembled WGS sequence"/>
</dbReference>
<feature type="compositionally biased region" description="Acidic residues" evidence="11">
    <location>
        <begin position="156"/>
        <end position="166"/>
    </location>
</feature>
<evidence type="ECO:0000256" key="4">
    <source>
        <dbReference type="ARBA" id="ARBA00022816"/>
    </source>
</evidence>
<organism evidence="12 13">
    <name type="scientific">Pseudozyma flocculosa PF-1</name>
    <dbReference type="NCBI Taxonomy" id="1277687"/>
    <lineage>
        <taxon>Eukaryota</taxon>
        <taxon>Fungi</taxon>
        <taxon>Dikarya</taxon>
        <taxon>Basidiomycota</taxon>
        <taxon>Ustilaginomycotina</taxon>
        <taxon>Ustilaginomycetes</taxon>
        <taxon>Ustilaginales</taxon>
        <taxon>Ustilaginaceae</taxon>
        <taxon>Pseudozyma</taxon>
    </lineage>
</organism>
<name>A0A061H8G1_9BASI</name>
<accession>A0A061H8G1</accession>
<feature type="compositionally biased region" description="Polar residues" evidence="11">
    <location>
        <begin position="73"/>
        <end position="91"/>
    </location>
</feature>
<evidence type="ECO:0000256" key="10">
    <source>
        <dbReference type="ARBA" id="ARBA00029983"/>
    </source>
</evidence>
<evidence type="ECO:0000256" key="7">
    <source>
        <dbReference type="ARBA" id="ARBA00023132"/>
    </source>
</evidence>
<dbReference type="Gene3D" id="1.25.40.510">
    <property type="entry name" value="GLE1-like"/>
    <property type="match status" value="1"/>
</dbReference>
<comment type="similarity">
    <text evidence="2">Belongs to the GLE1 family.</text>
</comment>
<feature type="region of interest" description="Disordered" evidence="11">
    <location>
        <begin position="1"/>
        <end position="220"/>
    </location>
</feature>
<dbReference type="GO" id="GO:0044614">
    <property type="term" value="C:nuclear pore cytoplasmic filaments"/>
    <property type="evidence" value="ECO:0007669"/>
    <property type="project" value="TreeGrafter"/>
</dbReference>
<gene>
    <name evidence="12" type="ORF">PFL1_04132</name>
</gene>